<comment type="caution">
    <text evidence="2">The sequence shown here is derived from an EMBL/GenBank/DDBJ whole genome shotgun (WGS) entry which is preliminary data.</text>
</comment>
<dbReference type="Proteomes" id="UP001567538">
    <property type="component" value="Unassembled WGS sequence"/>
</dbReference>
<dbReference type="EMBL" id="JBEAFC010000009">
    <property type="protein sequence ID" value="KAL1539714.1"/>
    <property type="molecule type" value="Genomic_DNA"/>
</dbReference>
<reference evidence="2 3" key="1">
    <citation type="submission" date="2024-06" db="EMBL/GenBank/DDBJ databases">
        <title>A chromosome level genome sequence of Diviner's sage (Salvia divinorum).</title>
        <authorList>
            <person name="Ford S.A."/>
            <person name="Ro D.-K."/>
            <person name="Ness R.W."/>
            <person name="Phillips M.A."/>
        </authorList>
    </citation>
    <scope>NUCLEOTIDE SEQUENCE [LARGE SCALE GENOMIC DNA]</scope>
    <source>
        <strain evidence="2">SAF-2024a</strain>
        <tissue evidence="2">Leaf</tissue>
    </source>
</reference>
<organism evidence="2 3">
    <name type="scientific">Salvia divinorum</name>
    <name type="common">Maria pastora</name>
    <name type="synonym">Diviner's sage</name>
    <dbReference type="NCBI Taxonomy" id="28513"/>
    <lineage>
        <taxon>Eukaryota</taxon>
        <taxon>Viridiplantae</taxon>
        <taxon>Streptophyta</taxon>
        <taxon>Embryophyta</taxon>
        <taxon>Tracheophyta</taxon>
        <taxon>Spermatophyta</taxon>
        <taxon>Magnoliopsida</taxon>
        <taxon>eudicotyledons</taxon>
        <taxon>Gunneridae</taxon>
        <taxon>Pentapetalae</taxon>
        <taxon>asterids</taxon>
        <taxon>lamiids</taxon>
        <taxon>Lamiales</taxon>
        <taxon>Lamiaceae</taxon>
        <taxon>Nepetoideae</taxon>
        <taxon>Mentheae</taxon>
        <taxon>Salviinae</taxon>
        <taxon>Salvia</taxon>
        <taxon>Salvia subgen. Calosphace</taxon>
    </lineage>
</organism>
<evidence type="ECO:0000313" key="3">
    <source>
        <dbReference type="Proteomes" id="UP001567538"/>
    </source>
</evidence>
<keyword evidence="3" id="KW-1185">Reference proteome</keyword>
<protein>
    <submittedName>
        <fullName evidence="2">Uncharacterized protein</fullName>
    </submittedName>
</protein>
<feature type="region of interest" description="Disordered" evidence="1">
    <location>
        <begin position="1"/>
        <end position="27"/>
    </location>
</feature>
<sequence length="152" mass="16808">MDGGATRRLNPNPLSSSAPSLARTNQSRFTRKPLRRLSISPRLQKLPGSNYRAMPIGLSISASIKCKPPRRKVILGLPKHKCQPAFRKARIGATGLESMFLDFGVSCCGSDAHFSGFRRINELFARVEIFWSVRVGATQNLIQSSGFNEEAF</sequence>
<name>A0ABD1G6K1_SALDI</name>
<proteinExistence type="predicted"/>
<evidence type="ECO:0000313" key="2">
    <source>
        <dbReference type="EMBL" id="KAL1539714.1"/>
    </source>
</evidence>
<dbReference type="AlphaFoldDB" id="A0ABD1G6K1"/>
<accession>A0ABD1G6K1</accession>
<evidence type="ECO:0000256" key="1">
    <source>
        <dbReference type="SAM" id="MobiDB-lite"/>
    </source>
</evidence>
<feature type="compositionally biased region" description="Low complexity" evidence="1">
    <location>
        <begin position="9"/>
        <end position="22"/>
    </location>
</feature>
<gene>
    <name evidence="2" type="ORF">AAHA92_24165</name>
</gene>